<comment type="caution">
    <text evidence="1">The sequence shown here is derived from an EMBL/GenBank/DDBJ whole genome shotgun (WGS) entry which is preliminary data.</text>
</comment>
<gene>
    <name evidence="1" type="ORF">CS063_06285</name>
</gene>
<reference evidence="1" key="1">
    <citation type="submission" date="2017-10" db="EMBL/GenBank/DDBJ databases">
        <title>Genome sequence of cellulolytic Lachnospiraceae bacterium XHS1971 isolated from hotspring sediment.</title>
        <authorList>
            <person name="Vasudevan G."/>
            <person name="Joshi A.J."/>
            <person name="Hivarkar S."/>
            <person name="Lanjekar V.B."/>
            <person name="Dhakephalkar P.K."/>
            <person name="Dagar S."/>
        </authorList>
    </citation>
    <scope>NUCLEOTIDE SEQUENCE</scope>
    <source>
        <strain evidence="1">XHS1971</strain>
    </source>
</reference>
<protein>
    <submittedName>
        <fullName evidence="1">Bacteriohemerythrin</fullName>
    </submittedName>
</protein>
<organism evidence="1 2">
    <name type="scientific">Sporanaerobium hydrogeniformans</name>
    <dbReference type="NCBI Taxonomy" id="3072179"/>
    <lineage>
        <taxon>Bacteria</taxon>
        <taxon>Bacillati</taxon>
        <taxon>Bacillota</taxon>
        <taxon>Clostridia</taxon>
        <taxon>Lachnospirales</taxon>
        <taxon>Lachnospiraceae</taxon>
        <taxon>Sporanaerobium</taxon>
    </lineage>
</organism>
<dbReference type="Proteomes" id="UP000224460">
    <property type="component" value="Unassembled WGS sequence"/>
</dbReference>
<sequence>MYEMKPEYFIGIPSIDEEHSRLFEIAEEIYQLQRNEFIVDKYDNISAILHKLKDYTIMHFNNEEEYMMRIGYKKLFTQKVQHDAFKQKLDELNLDHLDDHSDAMITELLKFLTDWLVHHILETDKQIAEEV</sequence>
<evidence type="ECO:0000313" key="2">
    <source>
        <dbReference type="Proteomes" id="UP000224460"/>
    </source>
</evidence>
<accession>A0AC61DDP1</accession>
<proteinExistence type="predicted"/>
<keyword evidence="2" id="KW-1185">Reference proteome</keyword>
<evidence type="ECO:0000313" key="1">
    <source>
        <dbReference type="EMBL" id="PHV71295.1"/>
    </source>
</evidence>
<dbReference type="EMBL" id="PEDL01000004">
    <property type="protein sequence ID" value="PHV71295.1"/>
    <property type="molecule type" value="Genomic_DNA"/>
</dbReference>
<name>A0AC61DDP1_9FIRM</name>